<dbReference type="Proteomes" id="UP000075515">
    <property type="component" value="Unassembled WGS sequence"/>
</dbReference>
<dbReference type="SUPFAM" id="SSF51197">
    <property type="entry name" value="Clavaminate synthase-like"/>
    <property type="match status" value="1"/>
</dbReference>
<proteinExistence type="predicted"/>
<reference evidence="1 2" key="1">
    <citation type="submission" date="2014-02" db="EMBL/GenBank/DDBJ databases">
        <title>The small core and large imbalanced accessory genome model reveals a collaborative survival strategy of Sorangium cellulosum strains in nature.</title>
        <authorList>
            <person name="Han K."/>
            <person name="Peng R."/>
            <person name="Blom J."/>
            <person name="Li Y.-Z."/>
        </authorList>
    </citation>
    <scope>NUCLEOTIDE SEQUENCE [LARGE SCALE GENOMIC DNA]</scope>
    <source>
        <strain evidence="1 2">So0149</strain>
    </source>
</reference>
<dbReference type="Pfam" id="PF05721">
    <property type="entry name" value="PhyH"/>
    <property type="match status" value="1"/>
</dbReference>
<dbReference type="EMBL" id="JEMC01003160">
    <property type="protein sequence ID" value="KYF83258.1"/>
    <property type="molecule type" value="Genomic_DNA"/>
</dbReference>
<comment type="caution">
    <text evidence="1">The sequence shown here is derived from an EMBL/GenBank/DDBJ whole genome shotgun (WGS) entry which is preliminary data.</text>
</comment>
<evidence type="ECO:0000313" key="1">
    <source>
        <dbReference type="EMBL" id="KYF83258.1"/>
    </source>
</evidence>
<dbReference type="AlphaFoldDB" id="A0A150RU03"/>
<sequence length="300" mass="33658">MSSATLSDAMLRAFSDEGYLLVEGALPPPVVAAVIDELDAAVDACSRDLRDRGQLEDPLEEHGFDTRLHRLSLRTDAVVRTLFNRNYMRPALLELIRGPALLDLLEPLLGPEIACHPGYRVRPKLPSSSPISWMRAMPWHQDVAYLVPECDRYFYATVWIPLTESTEENGCIEVLPRGHRGILPHRNVHGEPFLEILGEALPPLESVKVPARPGDVLLMSGLMPHRSGLNRTERVRWSLDLRYHAADVPPGYSGEPALLVRSRSRPEGVIRDCADVERLREASPAVDAPRYRRWPTVHPT</sequence>
<name>A0A150RU03_SORCE</name>
<dbReference type="PANTHER" id="PTHR20883:SF14">
    <property type="entry name" value="PHYTANOYL-COA DIOXYGENASE"/>
    <property type="match status" value="1"/>
</dbReference>
<gene>
    <name evidence="1" type="ORF">BE18_45665</name>
</gene>
<accession>A0A150RU03</accession>
<dbReference type="Gene3D" id="2.60.120.620">
    <property type="entry name" value="q2cbj1_9rhob like domain"/>
    <property type="match status" value="1"/>
</dbReference>
<dbReference type="GO" id="GO:0005506">
    <property type="term" value="F:iron ion binding"/>
    <property type="evidence" value="ECO:0007669"/>
    <property type="project" value="UniProtKB-ARBA"/>
</dbReference>
<protein>
    <recommendedName>
        <fullName evidence="3">Phytanoyl-CoA dioxygenase</fullName>
    </recommendedName>
</protein>
<evidence type="ECO:0000313" key="2">
    <source>
        <dbReference type="Proteomes" id="UP000075515"/>
    </source>
</evidence>
<organism evidence="1 2">
    <name type="scientific">Sorangium cellulosum</name>
    <name type="common">Polyangium cellulosum</name>
    <dbReference type="NCBI Taxonomy" id="56"/>
    <lineage>
        <taxon>Bacteria</taxon>
        <taxon>Pseudomonadati</taxon>
        <taxon>Myxococcota</taxon>
        <taxon>Polyangia</taxon>
        <taxon>Polyangiales</taxon>
        <taxon>Polyangiaceae</taxon>
        <taxon>Sorangium</taxon>
    </lineage>
</organism>
<dbReference type="InterPro" id="IPR008775">
    <property type="entry name" value="Phytyl_CoA_dOase-like"/>
</dbReference>
<evidence type="ECO:0008006" key="3">
    <source>
        <dbReference type="Google" id="ProtNLM"/>
    </source>
</evidence>
<dbReference type="PANTHER" id="PTHR20883">
    <property type="entry name" value="PHYTANOYL-COA DIOXYGENASE DOMAIN CONTAINING 1"/>
    <property type="match status" value="1"/>
</dbReference>
<dbReference type="GO" id="GO:0016706">
    <property type="term" value="F:2-oxoglutarate-dependent dioxygenase activity"/>
    <property type="evidence" value="ECO:0007669"/>
    <property type="project" value="UniProtKB-ARBA"/>
</dbReference>